<accession>A0A6C0L9K2</accession>
<name>A0A6C0L9K2_9ZZZZ</name>
<proteinExistence type="predicted"/>
<dbReference type="EMBL" id="MN740447">
    <property type="protein sequence ID" value="QHU26980.1"/>
    <property type="molecule type" value="Genomic_DNA"/>
</dbReference>
<dbReference type="AlphaFoldDB" id="A0A6C0L9K2"/>
<evidence type="ECO:0000313" key="1">
    <source>
        <dbReference type="EMBL" id="QHU26980.1"/>
    </source>
</evidence>
<protein>
    <submittedName>
        <fullName evidence="1">Uncharacterized protein</fullName>
    </submittedName>
</protein>
<reference evidence="1" key="1">
    <citation type="journal article" date="2020" name="Nature">
        <title>Giant virus diversity and host interactions through global metagenomics.</title>
        <authorList>
            <person name="Schulz F."/>
            <person name="Roux S."/>
            <person name="Paez-Espino D."/>
            <person name="Jungbluth S."/>
            <person name="Walsh D.A."/>
            <person name="Denef V.J."/>
            <person name="McMahon K.D."/>
            <person name="Konstantinidis K.T."/>
            <person name="Eloe-Fadrosh E.A."/>
            <person name="Kyrpides N.C."/>
            <person name="Woyke T."/>
        </authorList>
    </citation>
    <scope>NUCLEOTIDE SEQUENCE</scope>
    <source>
        <strain evidence="1">GVMAG-M-3300027759-42</strain>
    </source>
</reference>
<organism evidence="1">
    <name type="scientific">viral metagenome</name>
    <dbReference type="NCBI Taxonomy" id="1070528"/>
    <lineage>
        <taxon>unclassified sequences</taxon>
        <taxon>metagenomes</taxon>
        <taxon>organismal metagenomes</taxon>
    </lineage>
</organism>
<sequence length="73" mass="8685">MQQLSKTDKRYVMLSNMLNIKLYFITNRLCAAHIDMPLINTKCGFSITEYYNVIVHKFYKNGQPINEARYVNY</sequence>